<reference evidence="1 2" key="1">
    <citation type="submission" date="2016-10" db="EMBL/GenBank/DDBJ databases">
        <authorList>
            <person name="de Groot N.N."/>
        </authorList>
    </citation>
    <scope>NUCLEOTIDE SEQUENCE [LARGE SCALE GENOMIC DNA]</scope>
    <source>
        <strain evidence="1 2">DSM 29340</strain>
    </source>
</reference>
<dbReference type="STRING" id="1227549.SAMN05444007_101402"/>
<dbReference type="Pfam" id="PF06935">
    <property type="entry name" value="DUF1284"/>
    <property type="match status" value="1"/>
</dbReference>
<dbReference type="Proteomes" id="UP000199379">
    <property type="component" value="Unassembled WGS sequence"/>
</dbReference>
<keyword evidence="2" id="KW-1185">Reference proteome</keyword>
<accession>A0A1H6R512</accession>
<evidence type="ECO:0008006" key="3">
    <source>
        <dbReference type="Google" id="ProtNLM"/>
    </source>
</evidence>
<sequence>MPIRFRPHHFLCALGFRGKGYSDAFTGNMARIVQDGLRGPGGDARQIEVVGATDDICIPCPHRRGTLCAKETRIAALDARHAAALNLAAGDLLTWGAAKERIRALVAPGDLSRLCAGCQWLAAGYCEGALRALHGAE</sequence>
<dbReference type="AlphaFoldDB" id="A0A1H6R512"/>
<organism evidence="1 2">
    <name type="scientific">Cribrihabitans marinus</name>
    <dbReference type="NCBI Taxonomy" id="1227549"/>
    <lineage>
        <taxon>Bacteria</taxon>
        <taxon>Pseudomonadati</taxon>
        <taxon>Pseudomonadota</taxon>
        <taxon>Alphaproteobacteria</taxon>
        <taxon>Rhodobacterales</taxon>
        <taxon>Paracoccaceae</taxon>
        <taxon>Cribrihabitans</taxon>
    </lineage>
</organism>
<evidence type="ECO:0000313" key="1">
    <source>
        <dbReference type="EMBL" id="SEI50833.1"/>
    </source>
</evidence>
<dbReference type="EMBL" id="FNYD01000001">
    <property type="protein sequence ID" value="SEI50833.1"/>
    <property type="molecule type" value="Genomic_DNA"/>
</dbReference>
<name>A0A1H6R512_9RHOB</name>
<dbReference type="OrthoDB" id="6195504at2"/>
<dbReference type="RefSeq" id="WP_092361994.1">
    <property type="nucleotide sequence ID" value="NZ_BMGV01000001.1"/>
</dbReference>
<proteinExistence type="predicted"/>
<protein>
    <recommendedName>
        <fullName evidence="3">DUF1284 domain-containing protein</fullName>
    </recommendedName>
</protein>
<gene>
    <name evidence="1" type="ORF">SAMN05444007_101402</name>
</gene>
<dbReference type="InterPro" id="IPR009702">
    <property type="entry name" value="DUF1284"/>
</dbReference>
<evidence type="ECO:0000313" key="2">
    <source>
        <dbReference type="Proteomes" id="UP000199379"/>
    </source>
</evidence>